<sequence length="374" mass="43387">MALCRRRSGWLRRSLTCAIGATLLYFVYRFNVAFKVNGNENPSLNDHRLSPDNENSDDDLIRIFVSRLSSLPCVNSTCHAKFSPSPEVRLRQILATRTYAYDLYRSAVTSINEKVSFHKYILVSAVSDNHYNEMQALVKSLINDLFPRLDNYTFVLFDLGLTAEQRQKTERNCKCTVVDFPFDKLPSFFKGLKCYTWKPFIIRSLIEKSEFLIWMDTSIRWNPAAPLAPLFKRAKEQGLQVWGNSAAMSLRTAVSMFDFYGEKTCQYSRFTEVESGLTFYHNQRFVREAILDSWVSCALDERCMCVKDYKKLLVCYYSPPRRDNGCHRFDQSSLGIIITKLYGEQRGMVWFPYRPHSVFRGQEADWFNGGVVPS</sequence>
<accession>A0ABD0JS10</accession>
<dbReference type="Pfam" id="PF07801">
    <property type="entry name" value="DUF1647"/>
    <property type="match status" value="1"/>
</dbReference>
<proteinExistence type="predicted"/>
<dbReference type="InterPro" id="IPR012444">
    <property type="entry name" value="DUF1647"/>
</dbReference>
<dbReference type="PANTHER" id="PTHR31389:SF4">
    <property type="entry name" value="LD39211P"/>
    <property type="match status" value="1"/>
</dbReference>
<organism evidence="1 2">
    <name type="scientific">Batillaria attramentaria</name>
    <dbReference type="NCBI Taxonomy" id="370345"/>
    <lineage>
        <taxon>Eukaryota</taxon>
        <taxon>Metazoa</taxon>
        <taxon>Spiralia</taxon>
        <taxon>Lophotrochozoa</taxon>
        <taxon>Mollusca</taxon>
        <taxon>Gastropoda</taxon>
        <taxon>Caenogastropoda</taxon>
        <taxon>Sorbeoconcha</taxon>
        <taxon>Cerithioidea</taxon>
        <taxon>Batillariidae</taxon>
        <taxon>Batillaria</taxon>
    </lineage>
</organism>
<reference evidence="1 2" key="1">
    <citation type="journal article" date="2023" name="Sci. Data">
        <title>Genome assembly of the Korean intertidal mud-creeper Batillaria attramentaria.</title>
        <authorList>
            <person name="Patra A.K."/>
            <person name="Ho P.T."/>
            <person name="Jun S."/>
            <person name="Lee S.J."/>
            <person name="Kim Y."/>
            <person name="Won Y.J."/>
        </authorList>
    </citation>
    <scope>NUCLEOTIDE SEQUENCE [LARGE SCALE GENOMIC DNA]</scope>
    <source>
        <strain evidence="1">Wonlab-2016</strain>
    </source>
</reference>
<evidence type="ECO:0000313" key="2">
    <source>
        <dbReference type="Proteomes" id="UP001519460"/>
    </source>
</evidence>
<name>A0ABD0JS10_9CAEN</name>
<comment type="caution">
    <text evidence="1">The sequence shown here is derived from an EMBL/GenBank/DDBJ whole genome shotgun (WGS) entry which is preliminary data.</text>
</comment>
<dbReference type="Proteomes" id="UP001519460">
    <property type="component" value="Unassembled WGS sequence"/>
</dbReference>
<dbReference type="AlphaFoldDB" id="A0ABD0JS10"/>
<protein>
    <submittedName>
        <fullName evidence="1">Uncharacterized protein</fullName>
    </submittedName>
</protein>
<evidence type="ECO:0000313" key="1">
    <source>
        <dbReference type="EMBL" id="KAK7477603.1"/>
    </source>
</evidence>
<dbReference type="PANTHER" id="PTHR31389">
    <property type="entry name" value="LD39211P"/>
    <property type="match status" value="1"/>
</dbReference>
<keyword evidence="2" id="KW-1185">Reference proteome</keyword>
<gene>
    <name evidence="1" type="ORF">BaRGS_00031151</name>
</gene>
<dbReference type="EMBL" id="JACVVK020000345">
    <property type="protein sequence ID" value="KAK7477603.1"/>
    <property type="molecule type" value="Genomic_DNA"/>
</dbReference>